<dbReference type="AlphaFoldDB" id="A0A1D9FZU8"/>
<dbReference type="EMBL" id="CP017708">
    <property type="protein sequence ID" value="AOY80861.1"/>
    <property type="molecule type" value="Genomic_DNA"/>
</dbReference>
<evidence type="ECO:0000313" key="2">
    <source>
        <dbReference type="EMBL" id="AOY80861.1"/>
    </source>
</evidence>
<sequence>MHTTSNLRQPLIFVIIFGIDYSQPMWNGFILLEAPIKPYIALPIQMFDIPLVINLVIADF</sequence>
<keyword evidence="1" id="KW-1133">Transmembrane helix</keyword>
<feature type="transmembrane region" description="Helical" evidence="1">
    <location>
        <begin position="38"/>
        <end position="57"/>
    </location>
</feature>
<accession>A0A1D9FZU8</accession>
<evidence type="ECO:0000256" key="1">
    <source>
        <dbReference type="SAM" id="Phobius"/>
    </source>
</evidence>
<name>A0A1D9FZU8_MOOP1</name>
<dbReference type="Proteomes" id="UP000176944">
    <property type="component" value="Chromosome"/>
</dbReference>
<protein>
    <submittedName>
        <fullName evidence="2">Uncharacterized protein</fullName>
    </submittedName>
</protein>
<keyword evidence="1" id="KW-0472">Membrane</keyword>
<organism evidence="2 3">
    <name type="scientific">Moorena producens (strain JHB)</name>
    <dbReference type="NCBI Taxonomy" id="1454205"/>
    <lineage>
        <taxon>Bacteria</taxon>
        <taxon>Bacillati</taxon>
        <taxon>Cyanobacteriota</taxon>
        <taxon>Cyanophyceae</taxon>
        <taxon>Coleofasciculales</taxon>
        <taxon>Coleofasciculaceae</taxon>
        <taxon>Moorena</taxon>
    </lineage>
</organism>
<keyword evidence="1" id="KW-0812">Transmembrane</keyword>
<reference evidence="3" key="1">
    <citation type="submission" date="2016-10" db="EMBL/GenBank/DDBJ databases">
        <title>Comparative genomics uncovers the prolific and rare metabolic potential of the cyanobacterial genus Moorea.</title>
        <authorList>
            <person name="Leao T."/>
            <person name="Castelao G."/>
            <person name="Korobeynikov A."/>
            <person name="Monroe E.A."/>
            <person name="Podell S."/>
            <person name="Glukhov E."/>
            <person name="Allen E."/>
            <person name="Gerwick W.H."/>
            <person name="Gerwick L."/>
        </authorList>
    </citation>
    <scope>NUCLEOTIDE SEQUENCE [LARGE SCALE GENOMIC DNA]</scope>
    <source>
        <strain evidence="3">JHB</strain>
    </source>
</reference>
<proteinExistence type="predicted"/>
<gene>
    <name evidence="2" type="ORF">BJP36_14005</name>
</gene>
<feature type="transmembrane region" description="Helical" evidence="1">
    <location>
        <begin position="12"/>
        <end position="32"/>
    </location>
</feature>
<evidence type="ECO:0000313" key="3">
    <source>
        <dbReference type="Proteomes" id="UP000176944"/>
    </source>
</evidence>